<dbReference type="Proteomes" id="UP001152798">
    <property type="component" value="Chromosome 3"/>
</dbReference>
<proteinExistence type="predicted"/>
<evidence type="ECO:0000313" key="3">
    <source>
        <dbReference type="Proteomes" id="UP001152798"/>
    </source>
</evidence>
<evidence type="ECO:0000313" key="2">
    <source>
        <dbReference type="EMBL" id="CAH1395930.1"/>
    </source>
</evidence>
<feature type="transmembrane region" description="Helical" evidence="1">
    <location>
        <begin position="44"/>
        <end position="67"/>
    </location>
</feature>
<dbReference type="EMBL" id="OV725079">
    <property type="protein sequence ID" value="CAH1395930.1"/>
    <property type="molecule type" value="Genomic_DNA"/>
</dbReference>
<keyword evidence="1" id="KW-1133">Transmembrane helix</keyword>
<name>A0A9P0H5P7_NEZVI</name>
<evidence type="ECO:0000256" key="1">
    <source>
        <dbReference type="SAM" id="Phobius"/>
    </source>
</evidence>
<keyword evidence="3" id="KW-1185">Reference proteome</keyword>
<accession>A0A9P0H5P7</accession>
<sequence length="398" mass="45956">MSKDERLRLILIEQEGYDQNPRTTGIAHGAATVFAKWPSYIASAIWLIVFIVSLITLIMLVTFMSLLNQGKIVEQNLYIPQEENQGKDIKSEFCNQMIDKAHEKRQSIPEKDLEVFDSGNNIFYMVLKPLDKYSACSIESVLRLSPSKNIFLMFLKHIQQSYEHALSLKYDNFNIINIEGKTITRGSPFEGKWKADDRSLFEVALLTVWQFGGTVLSEDLLMLNNRLYDNENINCQIDPELIYCPQQCAAYLYDLIGETLRQNRNLSMDNLIDSSIMKFCGSEHFIQTGCRGVIRIDGMEMCNMPEERCMFVRSREWINIAKNMNDTLWKEMSSYCPATQKYQNTVDRLVIKDEETESTITTTQRYTPPINSTATSTELNYYNTTVRSKTGVEIFSYK</sequence>
<gene>
    <name evidence="2" type="ORF">NEZAVI_LOCUS6102</name>
</gene>
<organism evidence="2 3">
    <name type="scientific">Nezara viridula</name>
    <name type="common">Southern green stink bug</name>
    <name type="synonym">Cimex viridulus</name>
    <dbReference type="NCBI Taxonomy" id="85310"/>
    <lineage>
        <taxon>Eukaryota</taxon>
        <taxon>Metazoa</taxon>
        <taxon>Ecdysozoa</taxon>
        <taxon>Arthropoda</taxon>
        <taxon>Hexapoda</taxon>
        <taxon>Insecta</taxon>
        <taxon>Pterygota</taxon>
        <taxon>Neoptera</taxon>
        <taxon>Paraneoptera</taxon>
        <taxon>Hemiptera</taxon>
        <taxon>Heteroptera</taxon>
        <taxon>Panheteroptera</taxon>
        <taxon>Pentatomomorpha</taxon>
        <taxon>Pentatomoidea</taxon>
        <taxon>Pentatomidae</taxon>
        <taxon>Pentatominae</taxon>
        <taxon>Nezara</taxon>
    </lineage>
</organism>
<keyword evidence="1" id="KW-0472">Membrane</keyword>
<dbReference type="OrthoDB" id="6619194at2759"/>
<reference evidence="2" key="1">
    <citation type="submission" date="2022-01" db="EMBL/GenBank/DDBJ databases">
        <authorList>
            <person name="King R."/>
        </authorList>
    </citation>
    <scope>NUCLEOTIDE SEQUENCE</scope>
</reference>
<protein>
    <submittedName>
        <fullName evidence="2">Uncharacterized protein</fullName>
    </submittedName>
</protein>
<dbReference type="AlphaFoldDB" id="A0A9P0H5P7"/>
<keyword evidence="1" id="KW-0812">Transmembrane</keyword>